<dbReference type="Pfam" id="PF01284">
    <property type="entry name" value="MARVEL"/>
    <property type="match status" value="1"/>
</dbReference>
<feature type="transmembrane region" description="Helical" evidence="7">
    <location>
        <begin position="135"/>
        <end position="153"/>
    </location>
</feature>
<dbReference type="Proteomes" id="UP001374579">
    <property type="component" value="Unassembled WGS sequence"/>
</dbReference>
<gene>
    <name evidence="9" type="ORF">V1264_001185</name>
</gene>
<evidence type="ECO:0000256" key="7">
    <source>
        <dbReference type="SAM" id="Phobius"/>
    </source>
</evidence>
<keyword evidence="2 5" id="KW-0812">Transmembrane</keyword>
<dbReference type="AlphaFoldDB" id="A0AAN9BYX3"/>
<evidence type="ECO:0000256" key="3">
    <source>
        <dbReference type="ARBA" id="ARBA00022989"/>
    </source>
</evidence>
<evidence type="ECO:0000256" key="1">
    <source>
        <dbReference type="ARBA" id="ARBA00004141"/>
    </source>
</evidence>
<reference evidence="9 10" key="1">
    <citation type="submission" date="2024-02" db="EMBL/GenBank/DDBJ databases">
        <title>Chromosome-scale genome assembly of the rough periwinkle Littorina saxatilis.</title>
        <authorList>
            <person name="De Jode A."/>
            <person name="Faria R."/>
            <person name="Formenti G."/>
            <person name="Sims Y."/>
            <person name="Smith T.P."/>
            <person name="Tracey A."/>
            <person name="Wood J.M.D."/>
            <person name="Zagrodzka Z.B."/>
            <person name="Johannesson K."/>
            <person name="Butlin R.K."/>
            <person name="Leder E.H."/>
        </authorList>
    </citation>
    <scope>NUCLEOTIDE SEQUENCE [LARGE SCALE GENOMIC DNA]</scope>
    <source>
        <strain evidence="9">Snail1</strain>
        <tissue evidence="9">Muscle</tissue>
    </source>
</reference>
<feature type="transmembrane region" description="Helical" evidence="7">
    <location>
        <begin position="33"/>
        <end position="55"/>
    </location>
</feature>
<dbReference type="InterPro" id="IPR050578">
    <property type="entry name" value="MARVEL-CKLF_proteins"/>
</dbReference>
<evidence type="ECO:0000259" key="8">
    <source>
        <dbReference type="PROSITE" id="PS51225"/>
    </source>
</evidence>
<comment type="subcellular location">
    <subcellularLocation>
        <location evidence="1">Membrane</location>
        <topology evidence="1">Multi-pass membrane protein</topology>
    </subcellularLocation>
</comment>
<comment type="caution">
    <text evidence="9">The sequence shown here is derived from an EMBL/GenBank/DDBJ whole genome shotgun (WGS) entry which is preliminary data.</text>
</comment>
<proteinExistence type="predicted"/>
<feature type="compositionally biased region" description="Low complexity" evidence="6">
    <location>
        <begin position="164"/>
        <end position="174"/>
    </location>
</feature>
<dbReference type="GO" id="GO:0016020">
    <property type="term" value="C:membrane"/>
    <property type="evidence" value="ECO:0007669"/>
    <property type="project" value="UniProtKB-SubCell"/>
</dbReference>
<evidence type="ECO:0000256" key="2">
    <source>
        <dbReference type="ARBA" id="ARBA00022692"/>
    </source>
</evidence>
<keyword evidence="4 5" id="KW-0472">Membrane</keyword>
<dbReference type="PANTHER" id="PTHR22776">
    <property type="entry name" value="MARVEL-CONTAINING POTENTIAL LIPID RAFT-ASSOCIATED PROTEIN"/>
    <property type="match status" value="1"/>
</dbReference>
<evidence type="ECO:0000313" key="9">
    <source>
        <dbReference type="EMBL" id="KAK7115286.1"/>
    </source>
</evidence>
<dbReference type="InterPro" id="IPR008253">
    <property type="entry name" value="Marvel"/>
</dbReference>
<dbReference type="PROSITE" id="PS51225">
    <property type="entry name" value="MARVEL"/>
    <property type="match status" value="1"/>
</dbReference>
<keyword evidence="3 7" id="KW-1133">Transmembrane helix</keyword>
<feature type="transmembrane region" description="Helical" evidence="7">
    <location>
        <begin position="106"/>
        <end position="128"/>
    </location>
</feature>
<dbReference type="EMBL" id="JBAMIC010000001">
    <property type="protein sequence ID" value="KAK7115286.1"/>
    <property type="molecule type" value="Genomic_DNA"/>
</dbReference>
<evidence type="ECO:0000256" key="6">
    <source>
        <dbReference type="SAM" id="MobiDB-lite"/>
    </source>
</evidence>
<keyword evidence="10" id="KW-1185">Reference proteome</keyword>
<feature type="transmembrane region" description="Helical" evidence="7">
    <location>
        <begin position="67"/>
        <end position="86"/>
    </location>
</feature>
<sequence length="186" mass="20779">MADNAGDGMEGTDVLYIWKIPIDRAYVKSLVGVLKIVVAIISLIAFICCASGRSIHCDHAYSSTYNFFEFVSISCFLTIVALWFFFVLTADKRVFFKVVPWRLVELIYLAVYALFYLIGFIVIAAQACGKDSNKAAAAFGFFALAGICAHGYFTFKEWREGRTQAATTTTNTSAPQYDPERNMDTY</sequence>
<evidence type="ECO:0000313" key="10">
    <source>
        <dbReference type="Proteomes" id="UP001374579"/>
    </source>
</evidence>
<feature type="region of interest" description="Disordered" evidence="6">
    <location>
        <begin position="164"/>
        <end position="186"/>
    </location>
</feature>
<organism evidence="9 10">
    <name type="scientific">Littorina saxatilis</name>
    <dbReference type="NCBI Taxonomy" id="31220"/>
    <lineage>
        <taxon>Eukaryota</taxon>
        <taxon>Metazoa</taxon>
        <taxon>Spiralia</taxon>
        <taxon>Lophotrochozoa</taxon>
        <taxon>Mollusca</taxon>
        <taxon>Gastropoda</taxon>
        <taxon>Caenogastropoda</taxon>
        <taxon>Littorinimorpha</taxon>
        <taxon>Littorinoidea</taxon>
        <taxon>Littorinidae</taxon>
        <taxon>Littorina</taxon>
    </lineage>
</organism>
<accession>A0AAN9BYX3</accession>
<feature type="domain" description="MARVEL" evidence="8">
    <location>
        <begin position="26"/>
        <end position="159"/>
    </location>
</feature>
<dbReference type="PANTHER" id="PTHR22776:SF89">
    <property type="entry name" value="CKLF-LIKE MARVEL TRANSMEMBRANE DOMAIN-CONTAINING PROTEIN 7"/>
    <property type="match status" value="1"/>
</dbReference>
<protein>
    <recommendedName>
        <fullName evidence="8">MARVEL domain-containing protein</fullName>
    </recommendedName>
</protein>
<evidence type="ECO:0000256" key="5">
    <source>
        <dbReference type="PROSITE-ProRule" id="PRU00581"/>
    </source>
</evidence>
<name>A0AAN9BYX3_9CAEN</name>
<evidence type="ECO:0000256" key="4">
    <source>
        <dbReference type="ARBA" id="ARBA00023136"/>
    </source>
</evidence>